<dbReference type="PANTHER" id="PTHR43690">
    <property type="entry name" value="NARDILYSIN"/>
    <property type="match status" value="1"/>
</dbReference>
<evidence type="ECO:0000256" key="3">
    <source>
        <dbReference type="ARBA" id="ARBA00022801"/>
    </source>
</evidence>
<comment type="similarity">
    <text evidence="1">Belongs to the peptidase M16 family.</text>
</comment>
<name>A0ABW5VGZ2_9FLAO</name>
<evidence type="ECO:0000313" key="10">
    <source>
        <dbReference type="Proteomes" id="UP001597532"/>
    </source>
</evidence>
<evidence type="ECO:0000256" key="4">
    <source>
        <dbReference type="ARBA" id="ARBA00022833"/>
    </source>
</evidence>
<keyword evidence="6" id="KW-0732">Signal</keyword>
<dbReference type="InterPro" id="IPR050626">
    <property type="entry name" value="Peptidase_M16"/>
</dbReference>
<evidence type="ECO:0000256" key="5">
    <source>
        <dbReference type="ARBA" id="ARBA00023049"/>
    </source>
</evidence>
<dbReference type="InterPro" id="IPR007863">
    <property type="entry name" value="Peptidase_M16_C"/>
</dbReference>
<keyword evidence="4" id="KW-0862">Zinc</keyword>
<evidence type="ECO:0000259" key="8">
    <source>
        <dbReference type="Pfam" id="PF05193"/>
    </source>
</evidence>
<dbReference type="Pfam" id="PF05193">
    <property type="entry name" value="Peptidase_M16_C"/>
    <property type="match status" value="2"/>
</dbReference>
<dbReference type="EMBL" id="JBHUOK010000032">
    <property type="protein sequence ID" value="MFD2790959.1"/>
    <property type="molecule type" value="Genomic_DNA"/>
</dbReference>
<keyword evidence="5" id="KW-0482">Metalloprotease</keyword>
<feature type="chain" id="PRO_5045183346" evidence="6">
    <location>
        <begin position="20"/>
        <end position="929"/>
    </location>
</feature>
<feature type="signal peptide" evidence="6">
    <location>
        <begin position="1"/>
        <end position="19"/>
    </location>
</feature>
<evidence type="ECO:0000256" key="2">
    <source>
        <dbReference type="ARBA" id="ARBA00022670"/>
    </source>
</evidence>
<accession>A0ABW5VGZ2</accession>
<dbReference type="Pfam" id="PF00675">
    <property type="entry name" value="Peptidase_M16"/>
    <property type="match status" value="1"/>
</dbReference>
<evidence type="ECO:0000256" key="1">
    <source>
        <dbReference type="ARBA" id="ARBA00007261"/>
    </source>
</evidence>
<dbReference type="PANTHER" id="PTHR43690:SF17">
    <property type="entry name" value="PROTEIN YHJJ"/>
    <property type="match status" value="1"/>
</dbReference>
<gene>
    <name evidence="9" type="ORF">ACFS1K_14380</name>
</gene>
<dbReference type="Proteomes" id="UP001597532">
    <property type="component" value="Unassembled WGS sequence"/>
</dbReference>
<organism evidence="9 10">
    <name type="scientific">Arenibacter antarcticus</name>
    <dbReference type="NCBI Taxonomy" id="2040469"/>
    <lineage>
        <taxon>Bacteria</taxon>
        <taxon>Pseudomonadati</taxon>
        <taxon>Bacteroidota</taxon>
        <taxon>Flavobacteriia</taxon>
        <taxon>Flavobacteriales</taxon>
        <taxon>Flavobacteriaceae</taxon>
        <taxon>Arenibacter</taxon>
    </lineage>
</organism>
<keyword evidence="10" id="KW-1185">Reference proteome</keyword>
<comment type="caution">
    <text evidence="9">The sequence shown here is derived from an EMBL/GenBank/DDBJ whole genome shotgun (WGS) entry which is preliminary data.</text>
</comment>
<sequence length="929" mass="105358">MKKIHLGFLLLLFTTNSFSQILVQDSVLVKKSLPNGLTYYIYPTDKVKGEGHFRLLVKVGSAQETKKQRGLAHFLEHMAFNGIKHFEANKLIDFLESNGSKFGHDLNAHTSFLETVYKLKIPTHNKSVIDSTLLIMSDWVNGMLLDSTEVEKERGVVLSEWLSKQSPQAKNGEVFLNTLLNDSRFSKRKVIGDTTSLKNFKLEELRNFYQKWYDPSLMAVAVTGDVNAAEIEAEIIARFGNIPASFPKVEIYNIENYKKDSLIVYSDEWVKKTELNLIQLRDPLKNVDNKEAYTHYLTRSLLNQLTSQRFSSLSFNDPVYKDASISVGNFLPVKGAFYASTTLKPEFVLAGIDQFNQHYKQIMEYGFTPSEIEKVKTKMLHSFQGKVKRERVPSASGIMDQINQDFFYGNKIISLQSELAMIEDNFSKIDSLTLLGELKKTNDLGSFRYLLTTSNKLAENLPETPVLFSHIHNRDSISVSPYKNTVVVPDDLLNITPNSGEVVKIKELSEIGAKEIYLDNGALVIYKKIDSAEDKIIISGFKQGGYYALDSTNYVNAMYASPIVSISGYGDFSREALSDYLTGNSAKVQLLIDKTRSGFSGSANSNDATALFELFYLKSVHPKVDTTLFDQVKDRMLKSLENKETTSKDAFFEELKYLIRGKDYTTKPQTVQKIQQNLTIESIEPIYNSFFGVADNYVITVLTDQELPAILPLIKTYFGGLPKGNISNSYTYKPKPILKKKTSLVKNTGESPKSIVSLVFQQDKLQRNIPKLQVENDLLESILKLKLTKRLREELGVVYGVGVAISSTKHPVPLSRQTISLVCNPKDVDLITFEIRQIIEGIVNGDIEFDQDLMKVKNNLIKNHKLKSQSNSYWTKAVRDYYFNGYRKWNFTNNYEDMVQSVTPKSLKKKAKKYFIVTPEIKAILNPKP</sequence>
<feature type="domain" description="Peptidase M16 N-terminal" evidence="7">
    <location>
        <begin position="53"/>
        <end position="161"/>
    </location>
</feature>
<feature type="domain" description="Peptidase M16 C-terminal" evidence="8">
    <location>
        <begin position="200"/>
        <end position="378"/>
    </location>
</feature>
<dbReference type="InterPro" id="IPR011765">
    <property type="entry name" value="Pept_M16_N"/>
</dbReference>
<reference evidence="10" key="1">
    <citation type="journal article" date="2019" name="Int. J. Syst. Evol. Microbiol.">
        <title>The Global Catalogue of Microorganisms (GCM) 10K type strain sequencing project: providing services to taxonomists for standard genome sequencing and annotation.</title>
        <authorList>
            <consortium name="The Broad Institute Genomics Platform"/>
            <consortium name="The Broad Institute Genome Sequencing Center for Infectious Disease"/>
            <person name="Wu L."/>
            <person name="Ma J."/>
        </authorList>
    </citation>
    <scope>NUCLEOTIDE SEQUENCE [LARGE SCALE GENOMIC DNA]</scope>
    <source>
        <strain evidence="10">KCTC 52924</strain>
    </source>
</reference>
<dbReference type="SUPFAM" id="SSF63411">
    <property type="entry name" value="LuxS/MPP-like metallohydrolase"/>
    <property type="match status" value="4"/>
</dbReference>
<keyword evidence="2" id="KW-0645">Protease</keyword>
<proteinExistence type="inferred from homology"/>
<evidence type="ECO:0000313" key="9">
    <source>
        <dbReference type="EMBL" id="MFD2790959.1"/>
    </source>
</evidence>
<keyword evidence="3" id="KW-0378">Hydrolase</keyword>
<dbReference type="RefSeq" id="WP_251806168.1">
    <property type="nucleotide sequence ID" value="NZ_CP166679.1"/>
</dbReference>
<dbReference type="InterPro" id="IPR011249">
    <property type="entry name" value="Metalloenz_LuxS/M16"/>
</dbReference>
<evidence type="ECO:0000256" key="6">
    <source>
        <dbReference type="SAM" id="SignalP"/>
    </source>
</evidence>
<feature type="domain" description="Peptidase M16 C-terminal" evidence="8">
    <location>
        <begin position="678"/>
        <end position="847"/>
    </location>
</feature>
<evidence type="ECO:0000259" key="7">
    <source>
        <dbReference type="Pfam" id="PF00675"/>
    </source>
</evidence>
<dbReference type="Gene3D" id="3.30.830.10">
    <property type="entry name" value="Metalloenzyme, LuxS/M16 peptidase-like"/>
    <property type="match status" value="4"/>
</dbReference>
<protein>
    <submittedName>
        <fullName evidence="9">M16 family metallopeptidase</fullName>
    </submittedName>
</protein>